<dbReference type="HOGENOM" id="CLU_439916_0_0_9"/>
<reference evidence="1 2" key="1">
    <citation type="submission" date="2010-12" db="EMBL/GenBank/DDBJ databases">
        <authorList>
            <person name="Muzny D."/>
            <person name="Qin X."/>
            <person name="Deng J."/>
            <person name="Jiang H."/>
            <person name="Liu Y."/>
            <person name="Qu J."/>
            <person name="Song X.-Z."/>
            <person name="Zhang L."/>
            <person name="Thornton R."/>
            <person name="Coyle M."/>
            <person name="Francisco L."/>
            <person name="Jackson L."/>
            <person name="Javaid M."/>
            <person name="Korchina V."/>
            <person name="Kovar C."/>
            <person name="Mata R."/>
            <person name="Mathew T."/>
            <person name="Ngo R."/>
            <person name="Nguyen L."/>
            <person name="Nguyen N."/>
            <person name="Okwuonu G."/>
            <person name="Ongeri F."/>
            <person name="Pham C."/>
            <person name="Simmons D."/>
            <person name="Wilczek-Boney K."/>
            <person name="Hale W."/>
            <person name="Jakkamsetti A."/>
            <person name="Pham P."/>
            <person name="Ruth R."/>
            <person name="San Lucas F."/>
            <person name="Warren J."/>
            <person name="Zhang J."/>
            <person name="Zhao Z."/>
            <person name="Zhou C."/>
            <person name="Zhu D."/>
            <person name="Lee S."/>
            <person name="Bess C."/>
            <person name="Blankenburg K."/>
            <person name="Forbes L."/>
            <person name="Fu Q."/>
            <person name="Gubbala S."/>
            <person name="Hirani K."/>
            <person name="Jayaseelan J.C."/>
            <person name="Lara F."/>
            <person name="Munidasa M."/>
            <person name="Palculict T."/>
            <person name="Patil S."/>
            <person name="Pu L.-L."/>
            <person name="Saada N."/>
            <person name="Tang L."/>
            <person name="Weissenberger G."/>
            <person name="Zhu Y."/>
            <person name="Hemphill L."/>
            <person name="Shang Y."/>
            <person name="Youmans B."/>
            <person name="Ayvaz T."/>
            <person name="Ross M."/>
            <person name="Santibanez J."/>
            <person name="Aqrawi P."/>
            <person name="Gross S."/>
            <person name="Joshi V."/>
            <person name="Fowler G."/>
            <person name="Nazareth L."/>
            <person name="Reid J."/>
            <person name="Worley K."/>
            <person name="Petrosino J."/>
            <person name="Highlander S."/>
            <person name="Gibbs R."/>
        </authorList>
    </citation>
    <scope>NUCLEOTIDE SEQUENCE [LARGE SCALE GENOMIC DNA]</scope>
    <source>
        <strain evidence="1 2">DSM 3986</strain>
    </source>
</reference>
<dbReference type="Proteomes" id="UP000003434">
    <property type="component" value="Unassembled WGS sequence"/>
</dbReference>
<comment type="caution">
    <text evidence="1">The sequence shown here is derived from an EMBL/GenBank/DDBJ whole genome shotgun (WGS) entry which is preliminary data.</text>
</comment>
<sequence length="621" mass="71443">MGIRINRNNILEETRSIRESIEKTKHQVSLIFESINKFNDTKDVLTGKAWDACREYSDSVLLPVLRMYIECLDLEYDANGKYSEAARRLPGYEKLDEDIIIAAKEKFERLLDREYNREFPRNSIINFYEKKIARCEKLLDIICEFCDETSGIFNEVKSRQDYLSRLNYYLKMINVDKTTGEMLLPPGSVNIQYAKDEIDRYYRGIKSKELIEREKELEEIYKLKGAMAVIQNILTKPVEGRLNTDIEATEYAMIARLMVESRDDEYVELINTAIYYCYDYEKTMSNNQGYFNTVNDIYKKNDKVDKILSGLIEHGKHISAIAKVAKKADCNLAEDRKHFMQLFEVFNTLLSYKGSIVSSKLFARQGDNGVTKERGEYKIKASRNEENDIVINFVEYGANVDNGAFVPFEAHKDISITIKLPQQGAGAAEELRKTAQRYIYESLNCDVPMGTQFVGNLVDYEVTMLLSNFAPEVGDAFTTVKFVVGEIKVLRDSDNKVFAKAEEISGVGPTMDYFNLFYVQVKTDKVSENIDNSYIIFPAYIGDTFTGDTTQELIDEFNSKFAKGGMYENYAEKIGYNDEKPLTEEDLIENFDKISIMIGRWEKVAIGDGKNPRSAVERKRQ</sequence>
<protein>
    <submittedName>
        <fullName evidence="1">Uncharacterized protein</fullName>
    </submittedName>
</protein>
<accession>E6LLJ1</accession>
<evidence type="ECO:0000313" key="2">
    <source>
        <dbReference type="Proteomes" id="UP000003434"/>
    </source>
</evidence>
<dbReference type="RefSeq" id="WP_008750595.1">
    <property type="nucleotide sequence ID" value="NZ_GL622296.1"/>
</dbReference>
<dbReference type="eggNOG" id="ENOG5030H14">
    <property type="taxonomic scope" value="Bacteria"/>
</dbReference>
<dbReference type="AlphaFoldDB" id="E6LLJ1"/>
<gene>
    <name evidence="1" type="ORF">HMPREF0381_0826</name>
</gene>
<proteinExistence type="predicted"/>
<evidence type="ECO:0000313" key="1">
    <source>
        <dbReference type="EMBL" id="EFU77317.1"/>
    </source>
</evidence>
<organism evidence="1 2">
    <name type="scientific">Lachnoanaerobaculum saburreum DSM 3986</name>
    <dbReference type="NCBI Taxonomy" id="887325"/>
    <lineage>
        <taxon>Bacteria</taxon>
        <taxon>Bacillati</taxon>
        <taxon>Bacillota</taxon>
        <taxon>Clostridia</taxon>
        <taxon>Lachnospirales</taxon>
        <taxon>Lachnospiraceae</taxon>
        <taxon>Lachnoanaerobaculum</taxon>
    </lineage>
</organism>
<dbReference type="EMBL" id="AEPW01000028">
    <property type="protein sequence ID" value="EFU77317.1"/>
    <property type="molecule type" value="Genomic_DNA"/>
</dbReference>
<name>E6LLJ1_9FIRM</name>